<dbReference type="CDD" id="cd02440">
    <property type="entry name" value="AdoMet_MTases"/>
    <property type="match status" value="1"/>
</dbReference>
<keyword evidence="2" id="KW-0808">Transferase</keyword>
<sequence length="256" mass="29832">MIEKTKDNWNPKLYDEKHSFVSKFGRDLIELLNPKEEERILDLGCGTGDLTKELTSYDTEVIGVDKSEKMIQKAKEKYPDIPFHVQDATSLKFEREFDAVFTNATLHWVKPPEQALQQIYQVLKKGGRFVAEFGGKGNVQIITNEINFQIKENGINYKPENFPWYFPSIGEYTKLMEEIGFSVTFAYHFDRPTLLDGEDGLRNWLEMFGNSLLHGIDEDRKHSILWKAENRLKESLYHSGDWIADYKRIRVVGIKD</sequence>
<dbReference type="GO" id="GO:0032259">
    <property type="term" value="P:methylation"/>
    <property type="evidence" value="ECO:0007669"/>
    <property type="project" value="UniProtKB-KW"/>
</dbReference>
<keyword evidence="3" id="KW-1185">Reference proteome</keyword>
<evidence type="ECO:0000313" key="2">
    <source>
        <dbReference type="EMBL" id="RKQ28440.1"/>
    </source>
</evidence>
<dbReference type="EMBL" id="RBZP01000031">
    <property type="protein sequence ID" value="RKQ28440.1"/>
    <property type="molecule type" value="Genomic_DNA"/>
</dbReference>
<dbReference type="GO" id="GO:0008757">
    <property type="term" value="F:S-adenosylmethionine-dependent methyltransferase activity"/>
    <property type="evidence" value="ECO:0007669"/>
    <property type="project" value="InterPro"/>
</dbReference>
<evidence type="ECO:0000313" key="3">
    <source>
        <dbReference type="Proteomes" id="UP000269301"/>
    </source>
</evidence>
<feature type="domain" description="Methyltransferase type 11" evidence="1">
    <location>
        <begin position="41"/>
        <end position="130"/>
    </location>
</feature>
<reference evidence="2 3" key="1">
    <citation type="journal article" date="2016" name="Int. J. Syst. Evol. Microbiol.">
        <title>Oceanobacillus halophilus sp. nov., a novel moderately halophilic bacterium from a hypersaline lake.</title>
        <authorList>
            <person name="Amoozegar M.A."/>
            <person name="Bagheri M."/>
            <person name="Makhdoumi A."/>
            <person name="Nikou M.M."/>
            <person name="Fazeli S.A.S."/>
            <person name="Schumann P."/>
            <person name="Sproer C."/>
            <person name="Sanchez-Porro C."/>
            <person name="Ventosa A."/>
        </authorList>
    </citation>
    <scope>NUCLEOTIDE SEQUENCE [LARGE SCALE GENOMIC DNA]</scope>
    <source>
        <strain evidence="2 3">DSM 23996</strain>
    </source>
</reference>
<name>A0A494ZS32_9BACI</name>
<dbReference type="SUPFAM" id="SSF53335">
    <property type="entry name" value="S-adenosyl-L-methionine-dependent methyltransferases"/>
    <property type="match status" value="1"/>
</dbReference>
<dbReference type="OrthoDB" id="9760689at2"/>
<dbReference type="PANTHER" id="PTHR43861">
    <property type="entry name" value="TRANS-ACONITATE 2-METHYLTRANSFERASE-RELATED"/>
    <property type="match status" value="1"/>
</dbReference>
<dbReference type="RefSeq" id="WP_121206136.1">
    <property type="nucleotide sequence ID" value="NZ_RBZP01000031.1"/>
</dbReference>
<keyword evidence="2" id="KW-0489">Methyltransferase</keyword>
<proteinExistence type="predicted"/>
<dbReference type="PANTHER" id="PTHR43861:SF1">
    <property type="entry name" value="TRANS-ACONITATE 2-METHYLTRANSFERASE"/>
    <property type="match status" value="1"/>
</dbReference>
<dbReference type="Gene3D" id="3.40.50.150">
    <property type="entry name" value="Vaccinia Virus protein VP39"/>
    <property type="match status" value="1"/>
</dbReference>
<dbReference type="Proteomes" id="UP000269301">
    <property type="component" value="Unassembled WGS sequence"/>
</dbReference>
<accession>A0A494ZS32</accession>
<organism evidence="2 3">
    <name type="scientific">Oceanobacillus halophilus</name>
    <dbReference type="NCBI Taxonomy" id="930130"/>
    <lineage>
        <taxon>Bacteria</taxon>
        <taxon>Bacillati</taxon>
        <taxon>Bacillota</taxon>
        <taxon>Bacilli</taxon>
        <taxon>Bacillales</taxon>
        <taxon>Bacillaceae</taxon>
        <taxon>Oceanobacillus</taxon>
    </lineage>
</organism>
<protein>
    <submittedName>
        <fullName evidence="2">Class I SAM-dependent methyltransferase</fullName>
    </submittedName>
</protein>
<gene>
    <name evidence="2" type="ORF">D8M06_18880</name>
</gene>
<dbReference type="AlphaFoldDB" id="A0A494ZS32"/>
<comment type="caution">
    <text evidence="2">The sequence shown here is derived from an EMBL/GenBank/DDBJ whole genome shotgun (WGS) entry which is preliminary data.</text>
</comment>
<evidence type="ECO:0000259" key="1">
    <source>
        <dbReference type="Pfam" id="PF08241"/>
    </source>
</evidence>
<dbReference type="InterPro" id="IPR029063">
    <property type="entry name" value="SAM-dependent_MTases_sf"/>
</dbReference>
<dbReference type="InterPro" id="IPR013216">
    <property type="entry name" value="Methyltransf_11"/>
</dbReference>
<dbReference type="Pfam" id="PF08241">
    <property type="entry name" value="Methyltransf_11"/>
    <property type="match status" value="1"/>
</dbReference>